<sequence>MMWRRGKILGNGGSAMVYLAAVVLPTRNNDLLLPSLMAIKSAPVNNSQLLYIERELFSQFEGCPHILRCFGDDVMIEDGEQWYNNLLEYLHWWKFGDRIE</sequence>
<keyword evidence="2" id="KW-1185">Reference proteome</keyword>
<gene>
    <name evidence="1" type="ORF">LOK49_LG07G02420</name>
</gene>
<proteinExistence type="predicted"/>
<evidence type="ECO:0000313" key="2">
    <source>
        <dbReference type="Proteomes" id="UP001060215"/>
    </source>
</evidence>
<reference evidence="1 2" key="1">
    <citation type="journal article" date="2022" name="Plant J.">
        <title>Chromosome-level genome of Camellia lanceoleosa provides a valuable resource for understanding genome evolution and self-incompatibility.</title>
        <authorList>
            <person name="Gong W."/>
            <person name="Xiao S."/>
            <person name="Wang L."/>
            <person name="Liao Z."/>
            <person name="Chang Y."/>
            <person name="Mo W."/>
            <person name="Hu G."/>
            <person name="Li W."/>
            <person name="Zhao G."/>
            <person name="Zhu H."/>
            <person name="Hu X."/>
            <person name="Ji K."/>
            <person name="Xiang X."/>
            <person name="Song Q."/>
            <person name="Yuan D."/>
            <person name="Jin S."/>
            <person name="Zhang L."/>
        </authorList>
    </citation>
    <scope>NUCLEOTIDE SEQUENCE [LARGE SCALE GENOMIC DNA]</scope>
    <source>
        <strain evidence="1">SQ_2022a</strain>
    </source>
</reference>
<dbReference type="EMBL" id="CM045764">
    <property type="protein sequence ID" value="KAI8006163.1"/>
    <property type="molecule type" value="Genomic_DNA"/>
</dbReference>
<name>A0ACC0H031_9ERIC</name>
<accession>A0ACC0H031</accession>
<keyword evidence="1" id="KW-0808">Transferase</keyword>
<keyword evidence="1" id="KW-0418">Kinase</keyword>
<protein>
    <submittedName>
        <fullName evidence="1">Mitogen-activated protein kinase kinase kinase 17</fullName>
    </submittedName>
</protein>
<organism evidence="1 2">
    <name type="scientific">Camellia lanceoleosa</name>
    <dbReference type="NCBI Taxonomy" id="1840588"/>
    <lineage>
        <taxon>Eukaryota</taxon>
        <taxon>Viridiplantae</taxon>
        <taxon>Streptophyta</taxon>
        <taxon>Embryophyta</taxon>
        <taxon>Tracheophyta</taxon>
        <taxon>Spermatophyta</taxon>
        <taxon>Magnoliopsida</taxon>
        <taxon>eudicotyledons</taxon>
        <taxon>Gunneridae</taxon>
        <taxon>Pentapetalae</taxon>
        <taxon>asterids</taxon>
        <taxon>Ericales</taxon>
        <taxon>Theaceae</taxon>
        <taxon>Camellia</taxon>
    </lineage>
</organism>
<comment type="caution">
    <text evidence="1">The sequence shown here is derived from an EMBL/GenBank/DDBJ whole genome shotgun (WGS) entry which is preliminary data.</text>
</comment>
<evidence type="ECO:0000313" key="1">
    <source>
        <dbReference type="EMBL" id="KAI8006163.1"/>
    </source>
</evidence>
<dbReference type="Proteomes" id="UP001060215">
    <property type="component" value="Chromosome 7"/>
</dbReference>